<dbReference type="EMBL" id="CP060637">
    <property type="protein sequence ID" value="QNM15989.1"/>
    <property type="molecule type" value="Genomic_DNA"/>
</dbReference>
<dbReference type="Pfam" id="PF04333">
    <property type="entry name" value="MlaA"/>
    <property type="match status" value="1"/>
</dbReference>
<dbReference type="InterPro" id="IPR007428">
    <property type="entry name" value="MlaA"/>
</dbReference>
<evidence type="ECO:0000256" key="3">
    <source>
        <dbReference type="SAM" id="SignalP"/>
    </source>
</evidence>
<feature type="chain" id="PRO_5028928431" evidence="3">
    <location>
        <begin position="21"/>
        <end position="240"/>
    </location>
</feature>
<dbReference type="PANTHER" id="PTHR30035:SF3">
    <property type="entry name" value="INTERMEMBRANE PHOSPHOLIPID TRANSPORT SYSTEM LIPOPROTEIN MLAA"/>
    <property type="match status" value="1"/>
</dbReference>
<keyword evidence="4" id="KW-0449">Lipoprotein</keyword>
<gene>
    <name evidence="4" type="ORF">H9Q81_03935</name>
</gene>
<evidence type="ECO:0000256" key="2">
    <source>
        <dbReference type="ARBA" id="ARBA00022729"/>
    </source>
</evidence>
<reference evidence="4 5" key="1">
    <citation type="submission" date="2020-08" db="EMBL/GenBank/DDBJ databases">
        <authorList>
            <person name="Liu C."/>
            <person name="Sun Q."/>
        </authorList>
    </citation>
    <scope>NUCLEOTIDE SEQUENCE [LARGE SCALE GENOMIC DNA]</scope>
    <source>
        <strain evidence="4 5">NSJ-57</strain>
    </source>
</reference>
<protein>
    <submittedName>
        <fullName evidence="4">VacJ family lipoprotein</fullName>
    </submittedName>
</protein>
<dbReference type="Proteomes" id="UP000515913">
    <property type="component" value="Chromosome"/>
</dbReference>
<feature type="signal peptide" evidence="3">
    <location>
        <begin position="1"/>
        <end position="20"/>
    </location>
</feature>
<dbReference type="AlphaFoldDB" id="A0A7G9GYV7"/>
<proteinExistence type="inferred from homology"/>
<evidence type="ECO:0000313" key="4">
    <source>
        <dbReference type="EMBL" id="QNM15989.1"/>
    </source>
</evidence>
<dbReference type="GO" id="GO:0016020">
    <property type="term" value="C:membrane"/>
    <property type="evidence" value="ECO:0007669"/>
    <property type="project" value="InterPro"/>
</dbReference>
<accession>A0A7G9GYV7</accession>
<dbReference type="KEGG" id="fho:H9Q81_03935"/>
<evidence type="ECO:0000256" key="1">
    <source>
        <dbReference type="ARBA" id="ARBA00010634"/>
    </source>
</evidence>
<keyword evidence="5" id="KW-1185">Reference proteome</keyword>
<dbReference type="PANTHER" id="PTHR30035">
    <property type="entry name" value="LIPOPROTEIN VACJ-RELATED"/>
    <property type="match status" value="1"/>
</dbReference>
<dbReference type="PROSITE" id="PS51257">
    <property type="entry name" value="PROKAR_LIPOPROTEIN"/>
    <property type="match status" value="1"/>
</dbReference>
<comment type="similarity">
    <text evidence="1">Belongs to the MlaA family.</text>
</comment>
<dbReference type="GO" id="GO:0120010">
    <property type="term" value="P:intermembrane phospholipid transfer"/>
    <property type="evidence" value="ECO:0007669"/>
    <property type="project" value="TreeGrafter"/>
</dbReference>
<dbReference type="PRINTS" id="PR01805">
    <property type="entry name" value="VACJLIPOPROT"/>
</dbReference>
<evidence type="ECO:0000313" key="5">
    <source>
        <dbReference type="Proteomes" id="UP000515913"/>
    </source>
</evidence>
<keyword evidence="2 3" id="KW-0732">Signal</keyword>
<name>A0A7G9GYV7_9FUSO</name>
<sequence>MKNKKILILLFIILSFSCIAKETNIQKEDNEFSYYNVYDPLEPLNKRIYYFNYQFDKYIFIPTTKIYNTITPLILRKGVNNFFHNTKNISTTGNSLAQFKLRKAMKALGRFTMNIAFGFGGIYDAADDFGMPTPYEDFGLTLAHYGVPKGPYLVLPILGPSNLRDTVGLATDWFADRVVYNNIQMQDMNTVEVTILKSINKRDHVPFRYYESGSPFEYEYVRFLYQKYRKLQSEVGNEVF</sequence>
<organism evidence="4 5">
    <name type="scientific">Fusobacterium hominis</name>
    <dbReference type="NCBI Taxonomy" id="2764326"/>
    <lineage>
        <taxon>Bacteria</taxon>
        <taxon>Fusobacteriati</taxon>
        <taxon>Fusobacteriota</taxon>
        <taxon>Fusobacteriia</taxon>
        <taxon>Fusobacteriales</taxon>
        <taxon>Fusobacteriaceae</taxon>
        <taxon>Fusobacterium</taxon>
    </lineage>
</organism>
<dbReference type="RefSeq" id="WP_101474688.1">
    <property type="nucleotide sequence ID" value="NZ_CP060637.1"/>
</dbReference>